<evidence type="ECO:0000256" key="1">
    <source>
        <dbReference type="SAM" id="MobiDB-lite"/>
    </source>
</evidence>
<organism evidence="2 3">
    <name type="scientific">Alectoria fallacina</name>
    <dbReference type="NCBI Taxonomy" id="1903189"/>
    <lineage>
        <taxon>Eukaryota</taxon>
        <taxon>Fungi</taxon>
        <taxon>Dikarya</taxon>
        <taxon>Ascomycota</taxon>
        <taxon>Pezizomycotina</taxon>
        <taxon>Lecanoromycetes</taxon>
        <taxon>OSLEUM clade</taxon>
        <taxon>Lecanoromycetidae</taxon>
        <taxon>Lecanorales</taxon>
        <taxon>Lecanorineae</taxon>
        <taxon>Parmeliaceae</taxon>
        <taxon>Alectoria</taxon>
    </lineage>
</organism>
<feature type="compositionally biased region" description="Polar residues" evidence="1">
    <location>
        <begin position="580"/>
        <end position="593"/>
    </location>
</feature>
<evidence type="ECO:0000313" key="2">
    <source>
        <dbReference type="EMBL" id="CAF9905275.1"/>
    </source>
</evidence>
<feature type="compositionally biased region" description="Polar residues" evidence="1">
    <location>
        <begin position="940"/>
        <end position="954"/>
    </location>
</feature>
<feature type="compositionally biased region" description="Basic and acidic residues" evidence="1">
    <location>
        <begin position="626"/>
        <end position="644"/>
    </location>
</feature>
<feature type="compositionally biased region" description="Basic and acidic residues" evidence="1">
    <location>
        <begin position="977"/>
        <end position="986"/>
    </location>
</feature>
<proteinExistence type="predicted"/>
<feature type="region of interest" description="Disordered" evidence="1">
    <location>
        <begin position="1"/>
        <end position="34"/>
    </location>
</feature>
<feature type="compositionally biased region" description="Basic and acidic residues" evidence="1">
    <location>
        <begin position="317"/>
        <end position="340"/>
    </location>
</feature>
<dbReference type="EMBL" id="CAJPDR010000010">
    <property type="protein sequence ID" value="CAF9905275.1"/>
    <property type="molecule type" value="Genomic_DNA"/>
</dbReference>
<dbReference type="Proteomes" id="UP000664203">
    <property type="component" value="Unassembled WGS sequence"/>
</dbReference>
<sequence>MKRFRSRKNSPERGPTSRRPSLDSDPPALPIPSVASWRWRKPKVAPEPKPEINISAALPASEDFRTSLLMPNLSARFSMLREQDDPMSKIGKANDDSVLFPKRASRLDLFKGHGLSDITEVDSLLGSIRPPFASVRTESYGSGGYDTDDGSVMSRSRPGEGNTMFGGRQKIYKIPVGGSGSVKNFGAKEDDELPSGVNMGGKALYESDIAMSAFQRLREEERQERERASLEQPRSSREHDRDGSPPLAKYNRNRETASSITSGPSQPRTSTAATSVASQRSVYYENMGSSSHALSPSTQPSSAGSDRPFPKTTRRLYRQDLDQHMHEHQSSAMHRLESLNKSRPIAGGPGTRSLQLSRSATSLNDRYQRGGPLYPSTTFRAGSPPPSGAPFKLEEFDLGLGSDQGGHNFADSGYGRSPPLSPPMSPSHDPNKHDTTLLAALEPNDLGKATASGAFNKPKLQYDEQKYKDLQIQLHEGRNTPSPQLVRPFSPHALSIDEQTTGRSRNNSLGSTFSRTESVKQPWEHYQEDRVLRAVPERGSRGSSPSVEEHQINTAMEQSFLNGRSSSDVAESESEAETSFPTLSSTSNYQSFSHPLPQAKPVKLDQKLNFNPEASHLTPPAEESTSDSRSHLSESTITERKYNDDANGMDADSATFGPVGVPNGLSGLVHAHLRNDSGQSSIYPEDSPRPDRFPVEVRQSIFGHESALNHSRQGSKDDSGVNGDYWVKERRASEQSSIVAPPPLSFAARQILQQATVLKDNKPNPRAQQMLGNDKAQRILGGEAPRSSHSRDNSSTWHDQLKAHHARVGSTETQQEREGLANEMAERRRRVQENLKTYVEHNSRSPSPAPGVRPQEDGLAKPRHPFGILKKTSGGSLIGKQERPSKAMKMLGIRTGEAGNDAPQSPPDMFMGRGQFHDRAMPPSRRLSPPRRQDLRQHSDNGSTSRQRFPSSGRSQDDLAQRLSSPSSKSGSSYSDNSEKPPESGKDSTPLTSVWNRVNGSNPVTAATGYESRDLPNGPRPADEVVDSVTHNGLPPAGRSRSAMSQRHPMSPTERSQSAMGGRLRSNSKPVTPSYFEPRAAPPGTPFMINPKQSSRVPPPGTPYMINPQTPSHPSTVHQYRARAGSTATSDESRPSTSSMTSSPSTMFSTQSTPSYAYNRPGNPRKRSVNKQDISEPTFVSCTSSVDTVNLPPGASLSNGMDAPSPTRGPPPPIPVRDSRRKRTHTFLQALGRTEKPAETTSMEPTPNPREDDPYEERSTFSADDEPTAPSKMKQKLRKTSSEGGLNAKAARHAALQAPTPAVPNFEVQSPGMEQHFPYQAQKDVPASAVMF</sequence>
<feature type="compositionally biased region" description="Polar residues" evidence="1">
    <location>
        <begin position="497"/>
        <end position="516"/>
    </location>
</feature>
<feature type="region of interest" description="Disordered" evidence="1">
    <location>
        <begin position="840"/>
        <end position="884"/>
    </location>
</feature>
<feature type="compositionally biased region" description="Polar residues" evidence="1">
    <location>
        <begin position="1107"/>
        <end position="1118"/>
    </location>
</feature>
<feature type="compositionally biased region" description="Low complexity" evidence="1">
    <location>
        <begin position="964"/>
        <end position="976"/>
    </location>
</feature>
<comment type="caution">
    <text evidence="2">The sequence shown here is derived from an EMBL/GenBank/DDBJ whole genome shotgun (WGS) entry which is preliminary data.</text>
</comment>
<feature type="region of interest" description="Disordered" evidence="1">
    <location>
        <begin position="759"/>
        <end position="817"/>
    </location>
</feature>
<feature type="compositionally biased region" description="Polar residues" evidence="1">
    <location>
        <begin position="987"/>
        <end position="1005"/>
    </location>
</feature>
<feature type="compositionally biased region" description="Polar residues" evidence="1">
    <location>
        <begin position="1053"/>
        <end position="1071"/>
    </location>
</feature>
<feature type="compositionally biased region" description="Basic and acidic residues" evidence="1">
    <location>
        <begin position="216"/>
        <end position="243"/>
    </location>
</feature>
<gene>
    <name evidence="2" type="ORF">ALECFALPRED_000203</name>
</gene>
<evidence type="ECO:0000313" key="3">
    <source>
        <dbReference type="Proteomes" id="UP000664203"/>
    </source>
</evidence>
<feature type="region of interest" description="Disordered" evidence="1">
    <location>
        <begin position="401"/>
        <end position="432"/>
    </location>
</feature>
<feature type="compositionally biased region" description="Polar residues" evidence="1">
    <location>
        <begin position="256"/>
        <end position="304"/>
    </location>
</feature>
<feature type="compositionally biased region" description="Basic and acidic residues" evidence="1">
    <location>
        <begin position="1249"/>
        <end position="1259"/>
    </location>
</feature>
<reference evidence="2" key="1">
    <citation type="submission" date="2021-03" db="EMBL/GenBank/DDBJ databases">
        <authorList>
            <person name="Tagirdzhanova G."/>
        </authorList>
    </citation>
    <scope>NUCLEOTIDE SEQUENCE</scope>
</reference>
<feature type="region of interest" description="Disordered" evidence="1">
    <location>
        <begin position="495"/>
        <end position="597"/>
    </location>
</feature>
<feature type="region of interest" description="Disordered" evidence="1">
    <location>
        <begin position="215"/>
        <end position="355"/>
    </location>
</feature>
<feature type="compositionally biased region" description="Polar residues" evidence="1">
    <location>
        <begin position="541"/>
        <end position="564"/>
    </location>
</feature>
<feature type="compositionally biased region" description="Basic and acidic residues" evidence="1">
    <location>
        <begin position="522"/>
        <end position="540"/>
    </location>
</feature>
<feature type="compositionally biased region" description="Low complexity" evidence="1">
    <location>
        <begin position="1135"/>
        <end position="1155"/>
    </location>
</feature>
<feature type="region of interest" description="Disordered" evidence="1">
    <location>
        <begin position="612"/>
        <end position="658"/>
    </location>
</feature>
<name>A0A8H3I2Y0_9LECA</name>
<feature type="region of interest" description="Disordered" evidence="1">
    <location>
        <begin position="136"/>
        <end position="200"/>
    </location>
</feature>
<keyword evidence="3" id="KW-1185">Reference proteome</keyword>
<feature type="region of interest" description="Disordered" evidence="1">
    <location>
        <begin position="704"/>
        <end position="723"/>
    </location>
</feature>
<protein>
    <submittedName>
        <fullName evidence="2">Uncharacterized protein</fullName>
    </submittedName>
</protein>
<dbReference type="OrthoDB" id="5335210at2759"/>
<feature type="region of interest" description="Disordered" evidence="1">
    <location>
        <begin position="896"/>
        <end position="1310"/>
    </location>
</feature>
<feature type="compositionally biased region" description="Polar residues" evidence="1">
    <location>
        <begin position="1178"/>
        <end position="1188"/>
    </location>
</feature>
<accession>A0A8H3I2Y0</accession>